<gene>
    <name evidence="1" type="ORF">ME3_245</name>
</gene>
<sequence>MNNCYQKAEKLSKLPIYTKESFTLQHKKQNYWDYIDFKVARIEHNNFDQVRNYFERLLAKYENKPFSEVRYKVINNSKFKHNKFFKNWSLHYLKDLEKGVISYRPFDFKIENGILVRSRYPSCRWSPSKLKEKGRFEINVKGVKLILKDGYFYKPSPYMFYWFTASKRIWNPELRCYNYEYYPVVQHYDRQLNKKELKMYGVSNINGVTYGIQGEDY</sequence>
<accession>A0A172Q0M3</accession>
<name>A0A172Q0M3_9CAUD</name>
<protein>
    <submittedName>
        <fullName evidence="1">Uncharacterized protein</fullName>
    </submittedName>
</protein>
<reference evidence="2" key="1">
    <citation type="submission" date="2016-03" db="EMBL/GenBank/DDBJ databases">
        <title>Characterization of Acinetobacter baumannii phage vB_AbaM_ME3.</title>
        <authorList>
            <person name="Buttimer C.T.H."/>
            <person name="Elbreki M."/>
            <person name="Coffey A."/>
        </authorList>
    </citation>
    <scope>NUCLEOTIDE SEQUENCE [LARGE SCALE GENOMIC DNA]</scope>
</reference>
<dbReference type="EMBL" id="KU935715">
    <property type="protein sequence ID" value="AND75406.1"/>
    <property type="molecule type" value="Genomic_DNA"/>
</dbReference>
<keyword evidence="2" id="KW-1185">Reference proteome</keyword>
<evidence type="ECO:0000313" key="2">
    <source>
        <dbReference type="Proteomes" id="UP000225947"/>
    </source>
</evidence>
<evidence type="ECO:0000313" key="1">
    <source>
        <dbReference type="EMBL" id="AND75406.1"/>
    </source>
</evidence>
<dbReference type="Proteomes" id="UP000225947">
    <property type="component" value="Segment"/>
</dbReference>
<proteinExistence type="predicted"/>
<organism evidence="1 2">
    <name type="scientific">Acinetobacter phage vB_AbaM_ME3</name>
    <dbReference type="NCBI Taxonomy" id="1837876"/>
    <lineage>
        <taxon>Viruses</taxon>
        <taxon>Duplodnaviria</taxon>
        <taxon>Heunggongvirae</taxon>
        <taxon>Uroviricota</taxon>
        <taxon>Caudoviricetes</taxon>
        <taxon>Metrivirus</taxon>
        <taxon>Metrivirus ME3</taxon>
    </lineage>
</organism>